<evidence type="ECO:0000313" key="2">
    <source>
        <dbReference type="Proteomes" id="UP000036987"/>
    </source>
</evidence>
<protein>
    <submittedName>
        <fullName evidence="1">Uncharacterized protein</fullName>
    </submittedName>
</protein>
<comment type="caution">
    <text evidence="1">The sequence shown here is derived from an EMBL/GenBank/DDBJ whole genome shotgun (WGS) entry which is preliminary data.</text>
</comment>
<dbReference type="EMBL" id="LFYR01000692">
    <property type="protein sequence ID" value="KMZ70982.1"/>
    <property type="molecule type" value="Genomic_DNA"/>
</dbReference>
<proteinExistence type="predicted"/>
<name>A0A0K9PRY3_ZOSMR</name>
<evidence type="ECO:0000313" key="1">
    <source>
        <dbReference type="EMBL" id="KMZ70982.1"/>
    </source>
</evidence>
<dbReference type="Proteomes" id="UP000036987">
    <property type="component" value="Unassembled WGS sequence"/>
</dbReference>
<keyword evidence="2" id="KW-1185">Reference proteome</keyword>
<accession>A0A0K9PRY3</accession>
<gene>
    <name evidence="1" type="ORF">ZOSMA_18G00770</name>
</gene>
<reference evidence="2" key="1">
    <citation type="journal article" date="2016" name="Nature">
        <title>The genome of the seagrass Zostera marina reveals angiosperm adaptation to the sea.</title>
        <authorList>
            <person name="Olsen J.L."/>
            <person name="Rouze P."/>
            <person name="Verhelst B."/>
            <person name="Lin Y.-C."/>
            <person name="Bayer T."/>
            <person name="Collen J."/>
            <person name="Dattolo E."/>
            <person name="De Paoli E."/>
            <person name="Dittami S."/>
            <person name="Maumus F."/>
            <person name="Michel G."/>
            <person name="Kersting A."/>
            <person name="Lauritano C."/>
            <person name="Lohaus R."/>
            <person name="Toepel M."/>
            <person name="Tonon T."/>
            <person name="Vanneste K."/>
            <person name="Amirebrahimi M."/>
            <person name="Brakel J."/>
            <person name="Bostroem C."/>
            <person name="Chovatia M."/>
            <person name="Grimwood J."/>
            <person name="Jenkins J.W."/>
            <person name="Jueterbock A."/>
            <person name="Mraz A."/>
            <person name="Stam W.T."/>
            <person name="Tice H."/>
            <person name="Bornberg-Bauer E."/>
            <person name="Green P.J."/>
            <person name="Pearson G.A."/>
            <person name="Procaccini G."/>
            <person name="Duarte C.M."/>
            <person name="Schmutz J."/>
            <person name="Reusch T.B.H."/>
            <person name="Van de Peer Y."/>
        </authorList>
    </citation>
    <scope>NUCLEOTIDE SEQUENCE [LARGE SCALE GENOMIC DNA]</scope>
    <source>
        <strain evidence="2">cv. Finnish</strain>
    </source>
</reference>
<organism evidence="1 2">
    <name type="scientific">Zostera marina</name>
    <name type="common">Eelgrass</name>
    <dbReference type="NCBI Taxonomy" id="29655"/>
    <lineage>
        <taxon>Eukaryota</taxon>
        <taxon>Viridiplantae</taxon>
        <taxon>Streptophyta</taxon>
        <taxon>Embryophyta</taxon>
        <taxon>Tracheophyta</taxon>
        <taxon>Spermatophyta</taxon>
        <taxon>Magnoliopsida</taxon>
        <taxon>Liliopsida</taxon>
        <taxon>Zosteraceae</taxon>
        <taxon>Zostera</taxon>
    </lineage>
</organism>
<sequence>MGNKLHWKLLSHRPSLVFDVYLMWISKRWKSKMLFIRLIISCNLMRNGAKSLHPQFVISKRASDSKYPNLNKKKSSENLVYNQILKS</sequence>
<dbReference type="AlphaFoldDB" id="A0A0K9PRY3"/>